<keyword evidence="9" id="KW-1185">Reference proteome</keyword>
<sequence>MGYIPELPVLLSPKLPSVFSAILKAEMRFWRWIPTVVLLVLLALPAFPPLIQYVLSEGLKAGGFKGQWGGVGGYLLTGIHAKDVQLEGGGIKVQAAQLHLSYSLLSLARKELPLRIFAQDGVASIGWDTLIPSKPPGPPGALKLRVDELRLENIQVSINEGKRFPIPTLKAQINGNGPYQVRVELPEGKISAEVRRTGREFEAWDLQAKGELRAARYWYSGIEGGTFTGHWVVNSKGVRGDNQISGGVVRFPGPITASAVAGPVRFDGNVVSANLTGYGLGGPLKASGTVNLRRQRYTFQVEGNPTLPALAANWNLKLPVEGSGPLVLEGHGWRELILTGRYRGVGRLLGEPLNYQGTLEFNKVFRLDAAAEGRFFDRSFSAEVSLVGSGYKVGLTDSLGSQLQLRGAGSDTTGSGTLVWPKPLQGSADLKFESTGSRWRAAVTSEGVGLPAAKPFRLSGSLSGNGNQVAGQLGPLGLDGSWSNLGLRLSSLELLVGSLSGSGALRDGRLTAQLNYASPYTQFPLEVRQEGKTWRLSNRYADGAYQNGVFSLSLKALPLQLGEALALSGNLRYADTRLSGSWDLQSPHARVQGVLEGLGTRYQGQLRTPLGDLPLSGTADSSEVRATLDTLSLTASGTEGVRIRGPLKLGVVSAQADLSLKGGAYLGSARLSTPWLQADLEGQGRTLYATTRGYAELSGPLWPTPALAGQLTLPFRGAVEVPPLPLEVNREGVRLQGGSVRFQGDFPFQLSLPLRIQGQSAQLEASGNLQGGRVQAFTPYGSLAGTGPWSRLSLSGAVQAAGYSGQLSGQANLLEARYTLGLDLPQLEGSLRAQGKGTELRYSGQFQGGRLSLSGEYRQVSGDPLEGLRLQAVARSFDTQRLGFPAQVSGRWSDQGGQLRLESPYGQVLASGNGLLGPLKVEVQSLYGQLQGRASTEALELRGSLRLPYLSGSLAVQGPWERLEASGSGEYRLPYLEPRAWRLSADVLKQTWQLEGPLQLEGRGLEYRGQVDWPYTFQGRSGTLRGQMEGRSLNLEAQFQTEYSGIPLSAELRAQGADLHKLVGAVHLPEGQIQIANAHARFDLETRSLARAFNVEVAGRIAGNLNLEGNGEASGHLQVYGQEVELAYRDRVVSAFLPSLSAGLRLQLGSSLQLTGLGDLSGSVRLSEPLSGRLTYPLGQTRLEAEFSGPRSRPGVQLSASGPWGQALGRGSYRLEGAQGQASLEVSTPYAKTQLELSSRGTAYQATGPLETLQYLKQRGPLRISGDGARWSAVWAAPLQLQAGGQGAEILSAQAQGQGTLEAAGRSFSLSGELSNQGEDFRGLMTVSSPSIALELRGQAGGVRASGQAYGVSVAAQVSRRGDLGGTLSYAQSLASSRLSLEATLKGSVLKPLLQGQGSLAGKGAQIALSFAYDGQVQASALGPGLQAEYTNGVLKAQAETDLEPFLGLPLKLKTSGEGPLETLELPLKLTGPQLEASGILLPMQLRASLSGTYQNQGFELSYDRILQARLSGPYVTGVVRYDQTPSGSLLLDLPVPGGRLVGSAEVATGRLSLAGQGSWSGTLNASLAQGWSQPTLWQVEADLGGPVGLEGRFGLDLSPLRLNGSGQVTLPGWGRVALSAQDTQVRLQGAEGLEPLKGTLRLNPLQLSWSYGGALPKGLGQLEASGTYPGLWASGTYQALGQTLILRGQDTQLSLSGSGLQARLTPEGVEAKLDNFNLSSLRLNGNLSGPWSALQASLDWSALGRGGQIQARWETRTLQASLAGDLTGSLRYAQGWSGVLSFREGQASLSGDGLPILEGQVLGFGVRLAYPSLEVFNPTPSGGSKPAPPTLNARTASSQVLQGAGGAPAQHLSLNLAERSASGSLEVRGVTVQGQGRSLEAAYPLAEGQITAGFNLETYALTLAAPGLGQGNLVYSGGKLSGRLDAALYGLELSLKGEDQQVSFSGSHPATEWLPWGDGTLNGRVGLDGTYQATYTGASDKQPPQVLELQGKALEARLKAKGPWLNGGLEYGSGGAWAGSLSVNLPLPALDSNAALQLQGKGELSAQGKVEGGVGTLNLSASLGGSGPRASLRFSDLNLSEIPLLASRIPYLEGRASGQAEYSADKATFSLSSPGLSIKNDGLSLATRLEGHYQGGVFQADLTFDQVKSEGLFRQDTDLGSSRSRIHLQSDGQHLSGEASASAFPLHWLLSAWVGDLSGQAYWTGKASFDLDLRNAWASKGVFVGQNLRFEGGGDALSGQAVLRFEGERLYIDELALAGKGTWKGSGYWGRNRSNLRLDLENTTFTPVLQVIPNLKPYAPEGSGTLRLRSDGQVFDLSLENFRFKLGPVRAETPRATLQVGKTATATGRLTLTAPYPAVADLSGEGDAEGFTVSAKGSANLPLLSPNEPFALSFSYPSYVLDVRLVNQQARLNGTLFPRLALALQGPVPVSYPQYFLLDGLVNTNLVLNYTDGVYRILGSVEVMRARLGLPQGQQEVSIPASSPPSNPGQSPPIPVQFVNVEIQAERGILIQEPLAQGELAGDLYLNGDASNPYLSGEVVPLRGSFRLWNREFTLHDRSSTERSYARFSPDNGILPEIQITADTQVQDQAKNETVKIYLTLKGQFVRQNGKIKINLDPTFTAQTSSGPLSQAEIYALLLLGRSDLSVLPNDIAQSGIQGVVQNFLLGQLETELSKVLGLDQVKVDIPLLNGGKVEETKFTIGKYLSPELFFAYSVDLRGYQTVYAEYRQGDYSFRFSSDLIPYLRPTFSLGYSIRPIGADLTLDISTPSSSDSQTDGFRFGVGLTFRF</sequence>
<evidence type="ECO:0000259" key="7">
    <source>
        <dbReference type="Pfam" id="PF04357"/>
    </source>
</evidence>
<gene>
    <name evidence="8" type="ORF">Mgrana_01184</name>
</gene>
<comment type="caution">
    <text evidence="8">The sequence shown here is derived from an EMBL/GenBank/DDBJ whole genome shotgun (WGS) entry which is preliminary data.</text>
</comment>
<protein>
    <submittedName>
        <fullName evidence="8">TamB, inner membrane protein subunit of TAM complex</fullName>
    </submittedName>
</protein>
<keyword evidence="4 6" id="KW-0472">Membrane</keyword>
<dbReference type="GO" id="GO:0009306">
    <property type="term" value="P:protein secretion"/>
    <property type="evidence" value="ECO:0007669"/>
    <property type="project" value="InterPro"/>
</dbReference>
<feature type="domain" description="Translocation and assembly module TamB C-terminal" evidence="7">
    <location>
        <begin position="2344"/>
        <end position="2729"/>
    </location>
</feature>
<reference evidence="8 9" key="1">
    <citation type="submission" date="2018-08" db="EMBL/GenBank/DDBJ databases">
        <title>Meiothermus granaticius genome AF-68 sequencing project.</title>
        <authorList>
            <person name="Da Costa M.S."/>
            <person name="Albuquerque L."/>
            <person name="Raposo P."/>
            <person name="Froufe H.J.C."/>
            <person name="Barroso C.S."/>
            <person name="Egas C."/>
        </authorList>
    </citation>
    <scope>NUCLEOTIDE SEQUENCE [LARGE SCALE GENOMIC DNA]</scope>
    <source>
        <strain evidence="8 9">AF-68</strain>
    </source>
</reference>
<dbReference type="Proteomes" id="UP000266178">
    <property type="component" value="Unassembled WGS sequence"/>
</dbReference>
<evidence type="ECO:0000256" key="2">
    <source>
        <dbReference type="ARBA" id="ARBA00022692"/>
    </source>
</evidence>
<comment type="subcellular location">
    <subcellularLocation>
        <location evidence="1">Membrane</location>
        <topology evidence="1">Single-pass membrane protein</topology>
    </subcellularLocation>
</comment>
<organism evidence="8 9">
    <name type="scientific">Meiothermus granaticius NBRC 107808</name>
    <dbReference type="NCBI Taxonomy" id="1227551"/>
    <lineage>
        <taxon>Bacteria</taxon>
        <taxon>Thermotogati</taxon>
        <taxon>Deinococcota</taxon>
        <taxon>Deinococci</taxon>
        <taxon>Thermales</taxon>
        <taxon>Thermaceae</taxon>
        <taxon>Meiothermus</taxon>
    </lineage>
</organism>
<feature type="transmembrane region" description="Helical" evidence="6">
    <location>
        <begin position="29"/>
        <end position="47"/>
    </location>
</feature>
<evidence type="ECO:0000256" key="5">
    <source>
        <dbReference type="SAM" id="MobiDB-lite"/>
    </source>
</evidence>
<evidence type="ECO:0000313" key="9">
    <source>
        <dbReference type="Proteomes" id="UP000266178"/>
    </source>
</evidence>
<dbReference type="GO" id="GO:0005886">
    <property type="term" value="C:plasma membrane"/>
    <property type="evidence" value="ECO:0007669"/>
    <property type="project" value="InterPro"/>
</dbReference>
<accession>A0A399FC76</accession>
<evidence type="ECO:0000256" key="4">
    <source>
        <dbReference type="ARBA" id="ARBA00023136"/>
    </source>
</evidence>
<dbReference type="Pfam" id="PF04357">
    <property type="entry name" value="TamB"/>
    <property type="match status" value="1"/>
</dbReference>
<feature type="region of interest" description="Disordered" evidence="5">
    <location>
        <begin position="2476"/>
        <end position="2496"/>
    </location>
</feature>
<keyword evidence="3 6" id="KW-1133">Transmembrane helix</keyword>
<proteinExistence type="predicted"/>
<evidence type="ECO:0000256" key="1">
    <source>
        <dbReference type="ARBA" id="ARBA00004167"/>
    </source>
</evidence>
<evidence type="ECO:0000256" key="6">
    <source>
        <dbReference type="SAM" id="Phobius"/>
    </source>
</evidence>
<evidence type="ECO:0000313" key="8">
    <source>
        <dbReference type="EMBL" id="RIH92909.1"/>
    </source>
</evidence>
<feature type="compositionally biased region" description="Pro residues" evidence="5">
    <location>
        <begin position="2483"/>
        <end position="2496"/>
    </location>
</feature>
<keyword evidence="2 6" id="KW-0812">Transmembrane</keyword>
<name>A0A399FC76_9DEIN</name>
<evidence type="ECO:0000256" key="3">
    <source>
        <dbReference type="ARBA" id="ARBA00022989"/>
    </source>
</evidence>
<dbReference type="InterPro" id="IPR007452">
    <property type="entry name" value="TamB_C"/>
</dbReference>
<dbReference type="EMBL" id="QWLB01000012">
    <property type="protein sequence ID" value="RIH92909.1"/>
    <property type="molecule type" value="Genomic_DNA"/>
</dbReference>